<dbReference type="EMBL" id="MU825408">
    <property type="protein sequence ID" value="KAJ7391132.1"/>
    <property type="molecule type" value="Genomic_DNA"/>
</dbReference>
<evidence type="ECO:0000256" key="1">
    <source>
        <dbReference type="SAM" id="MobiDB-lite"/>
    </source>
</evidence>
<feature type="compositionally biased region" description="Basic residues" evidence="1">
    <location>
        <begin position="252"/>
        <end position="261"/>
    </location>
</feature>
<evidence type="ECO:0000313" key="3">
    <source>
        <dbReference type="Proteomes" id="UP001163046"/>
    </source>
</evidence>
<proteinExistence type="predicted"/>
<sequence length="261" mass="29619">MAQYQQLASSAAEGTGRLRAVLELTKALQDINDIESKARTRCFTKFHHTTDTHKWSFDSVKDGAFFDELHKGQTRFTIKIADTSGTSYNIRLLKMYVELYGDDSQGEGFPAKVYLNLRHMAASYFRDESDTGLLFSVWIKATVAFNRCAVHYLSDLPCDADIQLGAQECQSPFGTYEFSIPIDKTLACDSSTVTDQILQRLDRTKFTKMNVWVSYLYCSGAYPTGPDDARCNKLQSPSSKSKVRWPKPQLILKHKPKHQKE</sequence>
<reference evidence="2" key="1">
    <citation type="submission" date="2023-01" db="EMBL/GenBank/DDBJ databases">
        <title>Genome assembly of the deep-sea coral Lophelia pertusa.</title>
        <authorList>
            <person name="Herrera S."/>
            <person name="Cordes E."/>
        </authorList>
    </citation>
    <scope>NUCLEOTIDE SEQUENCE</scope>
    <source>
        <strain evidence="2">USNM1676648</strain>
        <tissue evidence="2">Polyp</tissue>
    </source>
</reference>
<name>A0A9X0A0B5_9CNID</name>
<gene>
    <name evidence="2" type="ORF">OS493_020157</name>
</gene>
<protein>
    <submittedName>
        <fullName evidence="2">Uncharacterized protein</fullName>
    </submittedName>
</protein>
<dbReference type="AlphaFoldDB" id="A0A9X0A0B5"/>
<feature type="region of interest" description="Disordered" evidence="1">
    <location>
        <begin position="232"/>
        <end position="261"/>
    </location>
</feature>
<keyword evidence="3" id="KW-1185">Reference proteome</keyword>
<evidence type="ECO:0000313" key="2">
    <source>
        <dbReference type="EMBL" id="KAJ7391132.1"/>
    </source>
</evidence>
<comment type="caution">
    <text evidence="2">The sequence shown here is derived from an EMBL/GenBank/DDBJ whole genome shotgun (WGS) entry which is preliminary data.</text>
</comment>
<dbReference type="Proteomes" id="UP001163046">
    <property type="component" value="Unassembled WGS sequence"/>
</dbReference>
<accession>A0A9X0A0B5</accession>
<organism evidence="2 3">
    <name type="scientific">Desmophyllum pertusum</name>
    <dbReference type="NCBI Taxonomy" id="174260"/>
    <lineage>
        <taxon>Eukaryota</taxon>
        <taxon>Metazoa</taxon>
        <taxon>Cnidaria</taxon>
        <taxon>Anthozoa</taxon>
        <taxon>Hexacorallia</taxon>
        <taxon>Scleractinia</taxon>
        <taxon>Caryophylliina</taxon>
        <taxon>Caryophylliidae</taxon>
        <taxon>Desmophyllum</taxon>
    </lineage>
</organism>